<gene>
    <name evidence="1" type="ORF">ENP47_12670</name>
</gene>
<dbReference type="Pfam" id="PF09670">
    <property type="entry name" value="Cas_Cas02710"/>
    <property type="match status" value="1"/>
</dbReference>
<accession>A0A7C1FTN2</accession>
<dbReference type="AlphaFoldDB" id="A0A7C1FTN2"/>
<dbReference type="NCBIfam" id="TIGR02710">
    <property type="entry name" value="TIGR02710 family CRISPR-associated CARF protein"/>
    <property type="match status" value="1"/>
</dbReference>
<sequence length="445" mass="50419">MSASVRRILVLNVGKPVNGDVSQRPEAVALREAQPDYVVFVCSQPDRPQAGSLDYVGEYARLVSLSPNQYESLVLPDPDDLADCYQKLVQCLEGLRVRFPGAELLADYTAGTKTMSAALALAALDNEQSPEVKLRLVRGQRGQQATVIPGTESFVAVSGIHDLRARRLVSRARDALERFDYAEADRLLGQALQREISPSLRGQLERVRNLCRAFDAWDRYELERAATLLGIYRANWYQWLEVLQQLQGVTRAFTAKENRQSPDQPRLIDLDQLRDPYVAVEDLLLNAERRAAQARYDDAMARVYRALELLVQLRLWLGHRIDTSNADLARLPEALRVQYASRVEPGRPLTLALLQAWDVLAAFPDEPLADWLRAERGRLLDWTRHRNHSLLAHGFTPVMGNVWREYGCDGIELCRAGLTVLVEKNVRRPLKHRQFPQVDLLSEVT</sequence>
<dbReference type="Gene3D" id="3.40.50.10770">
    <property type="entry name" value="Hypothetical protein VC1899 like domain (Restriction endonuclease-like)"/>
    <property type="match status" value="1"/>
</dbReference>
<dbReference type="InterPro" id="IPR014082">
    <property type="entry name" value="CRISPR-assoc_prot_Cas02710"/>
</dbReference>
<proteinExistence type="predicted"/>
<evidence type="ECO:0000313" key="1">
    <source>
        <dbReference type="EMBL" id="HEF66433.1"/>
    </source>
</evidence>
<protein>
    <submittedName>
        <fullName evidence="1">TIGR02710 family CRISPR-associated protein</fullName>
    </submittedName>
</protein>
<comment type="caution">
    <text evidence="1">The sequence shown here is derived from an EMBL/GenBank/DDBJ whole genome shotgun (WGS) entry which is preliminary data.</text>
</comment>
<reference evidence="1" key="1">
    <citation type="journal article" date="2020" name="mSystems">
        <title>Genome- and Community-Level Interaction Insights into Carbon Utilization and Element Cycling Functions of Hydrothermarchaeota in Hydrothermal Sediment.</title>
        <authorList>
            <person name="Zhou Z."/>
            <person name="Liu Y."/>
            <person name="Xu W."/>
            <person name="Pan J."/>
            <person name="Luo Z.H."/>
            <person name="Li M."/>
        </authorList>
    </citation>
    <scope>NUCLEOTIDE SEQUENCE [LARGE SCALE GENOMIC DNA]</scope>
    <source>
        <strain evidence="1">SpSt-222</strain>
    </source>
</reference>
<organism evidence="1">
    <name type="scientific">Thermomicrobium roseum</name>
    <dbReference type="NCBI Taxonomy" id="500"/>
    <lineage>
        <taxon>Bacteria</taxon>
        <taxon>Pseudomonadati</taxon>
        <taxon>Thermomicrobiota</taxon>
        <taxon>Thermomicrobia</taxon>
        <taxon>Thermomicrobiales</taxon>
        <taxon>Thermomicrobiaceae</taxon>
        <taxon>Thermomicrobium</taxon>
    </lineage>
</organism>
<name>A0A7C1FTN2_THERO</name>
<dbReference type="EMBL" id="DSJL01000011">
    <property type="protein sequence ID" value="HEF66433.1"/>
    <property type="molecule type" value="Genomic_DNA"/>
</dbReference>